<comment type="caution">
    <text evidence="3">The sequence shown here is derived from an EMBL/GenBank/DDBJ whole genome shotgun (WGS) entry which is preliminary data.</text>
</comment>
<feature type="domain" description="DUF4189" evidence="2">
    <location>
        <begin position="54"/>
        <end position="151"/>
    </location>
</feature>
<gene>
    <name evidence="3" type="ORF">GIY21_00530</name>
    <name evidence="4" type="ORF">GIY22_02240</name>
</gene>
<dbReference type="InterPro" id="IPR025240">
    <property type="entry name" value="DUF4189"/>
</dbReference>
<evidence type="ECO:0000313" key="6">
    <source>
        <dbReference type="Proteomes" id="UP000439314"/>
    </source>
</evidence>
<organism evidence="3 6">
    <name type="scientific">Xanthomonas sontii</name>
    <dbReference type="NCBI Taxonomy" id="2650745"/>
    <lineage>
        <taxon>Bacteria</taxon>
        <taxon>Pseudomonadati</taxon>
        <taxon>Pseudomonadota</taxon>
        <taxon>Gammaproteobacteria</taxon>
        <taxon>Lysobacterales</taxon>
        <taxon>Lysobacteraceae</taxon>
        <taxon>Xanthomonas</taxon>
    </lineage>
</organism>
<dbReference type="AlphaFoldDB" id="A0A6N7Q3F2"/>
<dbReference type="Pfam" id="PF13827">
    <property type="entry name" value="DUF4189"/>
    <property type="match status" value="1"/>
</dbReference>
<name>A0A6N7Q3F2_9XANT</name>
<reference evidence="4" key="2">
    <citation type="journal article" date="2020" name="Plant Dis.">
        <title>A Grain Rot of Rice in Iran Caused by a Xanthomonas Strain Closely Related to X. sacchari.</title>
        <authorList>
            <person name="Mirghasempour S.A."/>
            <person name="Huang S."/>
            <person name="Studholme D.J."/>
            <person name="Brady C.L."/>
        </authorList>
    </citation>
    <scope>NUCLEOTIDE SEQUENCE</scope>
    <source>
        <strain evidence="4">SAM114</strain>
    </source>
</reference>
<keyword evidence="1" id="KW-0732">Signal</keyword>
<dbReference type="EMBL" id="WJPN01000001">
    <property type="protein sequence ID" value="MRG98773.1"/>
    <property type="molecule type" value="Genomic_DNA"/>
</dbReference>
<dbReference type="Proteomes" id="UP000437931">
    <property type="component" value="Unassembled WGS sequence"/>
</dbReference>
<protein>
    <submittedName>
        <fullName evidence="3">DUF4189 domain-containing protein</fullName>
    </submittedName>
</protein>
<evidence type="ECO:0000256" key="1">
    <source>
        <dbReference type="SAM" id="SignalP"/>
    </source>
</evidence>
<evidence type="ECO:0000313" key="4">
    <source>
        <dbReference type="EMBL" id="MRH73436.1"/>
    </source>
</evidence>
<evidence type="ECO:0000313" key="3">
    <source>
        <dbReference type="EMBL" id="MRG98773.1"/>
    </source>
</evidence>
<proteinExistence type="predicted"/>
<sequence>MRILLAFLLLGCACVANSQTRCPVGAQAGSAQCLPDDEMSAPPPRPTGEWIKTWGAIVNADSTQEAWASSRMLSKEQAEDDALDQCRVAGYKGCTVTFTYRNQCVAISSPSSGATQGGIAGRADLAKAKSAAVGICKKNGGSGCSVIYSECSEPVFKKF</sequence>
<reference evidence="5 6" key="1">
    <citation type="submission" date="2019-11" db="EMBL/GenBank/DDBJ databases">
        <title>First report of rice panicle blight caused by Xanthomonas sp. in Iran.</title>
        <authorList>
            <person name="Mirghasempour S.A."/>
            <person name="Huang S."/>
            <person name="Brady C.L."/>
            <person name="Studholme D.J."/>
        </authorList>
    </citation>
    <scope>NUCLEOTIDE SEQUENCE [LARGE SCALE GENOMIC DNA]</scope>
    <source>
        <strain evidence="3 6">ASD011</strain>
        <strain evidence="5">SAM114</strain>
    </source>
</reference>
<feature type="chain" id="PRO_5027112762" evidence="1">
    <location>
        <begin position="19"/>
        <end position="159"/>
    </location>
</feature>
<evidence type="ECO:0000259" key="2">
    <source>
        <dbReference type="Pfam" id="PF13827"/>
    </source>
</evidence>
<dbReference type="Proteomes" id="UP000439314">
    <property type="component" value="Unassembled WGS sequence"/>
</dbReference>
<evidence type="ECO:0000313" key="5">
    <source>
        <dbReference type="Proteomes" id="UP000437931"/>
    </source>
</evidence>
<keyword evidence="5" id="KW-1185">Reference proteome</keyword>
<accession>A0A6N7Q3F2</accession>
<dbReference type="EMBL" id="WJPM01000001">
    <property type="protein sequence ID" value="MRH73436.1"/>
    <property type="molecule type" value="Genomic_DNA"/>
</dbReference>
<feature type="signal peptide" evidence="1">
    <location>
        <begin position="1"/>
        <end position="18"/>
    </location>
</feature>